<keyword evidence="2" id="KW-0813">Transport</keyword>
<feature type="transmembrane region" description="Helical" evidence="8">
    <location>
        <begin position="568"/>
        <end position="588"/>
    </location>
</feature>
<dbReference type="InterPro" id="IPR043926">
    <property type="entry name" value="ABCG_dom"/>
</dbReference>
<dbReference type="InterPro" id="IPR013525">
    <property type="entry name" value="ABC2_TM"/>
</dbReference>
<dbReference type="Pfam" id="PF00005">
    <property type="entry name" value="ABC_tran"/>
    <property type="match status" value="1"/>
</dbReference>
<evidence type="ECO:0000313" key="11">
    <source>
        <dbReference type="Proteomes" id="UP001190700"/>
    </source>
</evidence>
<keyword evidence="3 8" id="KW-0812">Transmembrane</keyword>
<sequence>METPLLSAGNDVEAGLGISLTWHNVNCSVLDPEYTGKTKCFKQILYEVSGHVHVGELLAVMGPSGAGKTTLLNILADRPSLGQDGIWTGQVLLNDMPRWQKWQRHLGYVMQKDIFFEELTVYETLRFTAMLKMPYDLPEFEKERVVEDTIKQLGLDSVVSTKIGSQVERGLSGGELKRVNIATELLGDPSLLLLDEPLTGLDSARAIQVMKLLQQTAKAQGRTVLLTIHQPSSQIYQLFDKLMLMAPGGRTVFFGDVKSAADHFAWLGYTCPLHWVPTDFFIDLVSDGATALYLATHHELQHPSSRDASTSETHSSLTTPTAADNRLLPRAALPFHYSTRVLMRRGFKQTKGVYLQKMEWLMIAALAVTWGGLWWDVGGHARSRMNDYIGIIFFFIAHWSWYSLFQGLGAFPAQRNVLTKERASETYSIESFFVAKVLCEIPIIMVLPAFFFAICFPMVAFPLKTCIPLYLVTLLTVQVAASLSMVISVALFDEKAAGTAAIITMVFEMCAGGYFIDMSGIGWLGNLRYASYWYYALGLFFDIAVLPYGEVARESTEQYSFSTLGNTWNIIILAAIVAGLRLLAYTVLRRTKKLTFR</sequence>
<evidence type="ECO:0000256" key="8">
    <source>
        <dbReference type="SAM" id="Phobius"/>
    </source>
</evidence>
<dbReference type="Proteomes" id="UP001190700">
    <property type="component" value="Unassembled WGS sequence"/>
</dbReference>
<keyword evidence="11" id="KW-1185">Reference proteome</keyword>
<evidence type="ECO:0000259" key="9">
    <source>
        <dbReference type="PROSITE" id="PS50893"/>
    </source>
</evidence>
<evidence type="ECO:0000256" key="5">
    <source>
        <dbReference type="ARBA" id="ARBA00022840"/>
    </source>
</evidence>
<dbReference type="InterPro" id="IPR027417">
    <property type="entry name" value="P-loop_NTPase"/>
</dbReference>
<dbReference type="PROSITE" id="PS50893">
    <property type="entry name" value="ABC_TRANSPORTER_2"/>
    <property type="match status" value="1"/>
</dbReference>
<reference evidence="10 11" key="1">
    <citation type="journal article" date="2015" name="Genome Biol. Evol.">
        <title>Comparative Genomics of a Bacterivorous Green Alga Reveals Evolutionary Causalities and Consequences of Phago-Mixotrophic Mode of Nutrition.</title>
        <authorList>
            <person name="Burns J.A."/>
            <person name="Paasch A."/>
            <person name="Narechania A."/>
            <person name="Kim E."/>
        </authorList>
    </citation>
    <scope>NUCLEOTIDE SEQUENCE [LARGE SCALE GENOMIC DNA]</scope>
    <source>
        <strain evidence="10 11">PLY_AMNH</strain>
    </source>
</reference>
<dbReference type="Pfam" id="PF19055">
    <property type="entry name" value="ABC2_membrane_7"/>
    <property type="match status" value="1"/>
</dbReference>
<dbReference type="Pfam" id="PF01061">
    <property type="entry name" value="ABC2_membrane"/>
    <property type="match status" value="1"/>
</dbReference>
<dbReference type="InterPro" id="IPR017871">
    <property type="entry name" value="ABC_transporter-like_CS"/>
</dbReference>
<dbReference type="Gene3D" id="3.40.50.300">
    <property type="entry name" value="P-loop containing nucleotide triphosphate hydrolases"/>
    <property type="match status" value="1"/>
</dbReference>
<feature type="domain" description="ABC transporter" evidence="9">
    <location>
        <begin position="30"/>
        <end position="273"/>
    </location>
</feature>
<evidence type="ECO:0000256" key="6">
    <source>
        <dbReference type="ARBA" id="ARBA00022989"/>
    </source>
</evidence>
<evidence type="ECO:0000256" key="4">
    <source>
        <dbReference type="ARBA" id="ARBA00022741"/>
    </source>
</evidence>
<keyword evidence="4" id="KW-0547">Nucleotide-binding</keyword>
<feature type="transmembrane region" description="Helical" evidence="8">
    <location>
        <begin position="498"/>
        <end position="517"/>
    </location>
</feature>
<dbReference type="SMART" id="SM00382">
    <property type="entry name" value="AAA"/>
    <property type="match status" value="1"/>
</dbReference>
<feature type="transmembrane region" description="Helical" evidence="8">
    <location>
        <begin position="389"/>
        <end position="413"/>
    </location>
</feature>
<dbReference type="GO" id="GO:0016887">
    <property type="term" value="F:ATP hydrolysis activity"/>
    <property type="evidence" value="ECO:0007669"/>
    <property type="project" value="InterPro"/>
</dbReference>
<evidence type="ECO:0000256" key="3">
    <source>
        <dbReference type="ARBA" id="ARBA00022692"/>
    </source>
</evidence>
<organism evidence="10 11">
    <name type="scientific">Cymbomonas tetramitiformis</name>
    <dbReference type="NCBI Taxonomy" id="36881"/>
    <lineage>
        <taxon>Eukaryota</taxon>
        <taxon>Viridiplantae</taxon>
        <taxon>Chlorophyta</taxon>
        <taxon>Pyramimonadophyceae</taxon>
        <taxon>Pyramimonadales</taxon>
        <taxon>Pyramimonadaceae</taxon>
        <taxon>Cymbomonas</taxon>
    </lineage>
</organism>
<dbReference type="EMBL" id="LGRX02027357">
    <property type="protein sequence ID" value="KAK3249416.1"/>
    <property type="molecule type" value="Genomic_DNA"/>
</dbReference>
<dbReference type="InterPro" id="IPR003439">
    <property type="entry name" value="ABC_transporter-like_ATP-bd"/>
</dbReference>
<dbReference type="PROSITE" id="PS00211">
    <property type="entry name" value="ABC_TRANSPORTER_1"/>
    <property type="match status" value="1"/>
</dbReference>
<dbReference type="PANTHER" id="PTHR48041">
    <property type="entry name" value="ABC TRANSPORTER G FAMILY MEMBER 28"/>
    <property type="match status" value="1"/>
</dbReference>
<keyword evidence="7 8" id="KW-0472">Membrane</keyword>
<feature type="transmembrane region" description="Helical" evidence="8">
    <location>
        <begin position="360"/>
        <end position="377"/>
    </location>
</feature>
<dbReference type="GO" id="GO:0005886">
    <property type="term" value="C:plasma membrane"/>
    <property type="evidence" value="ECO:0007669"/>
    <property type="project" value="TreeGrafter"/>
</dbReference>
<feature type="transmembrane region" description="Helical" evidence="8">
    <location>
        <begin position="433"/>
        <end position="456"/>
    </location>
</feature>
<dbReference type="InterPro" id="IPR003593">
    <property type="entry name" value="AAA+_ATPase"/>
</dbReference>
<dbReference type="GO" id="GO:0005524">
    <property type="term" value="F:ATP binding"/>
    <property type="evidence" value="ECO:0007669"/>
    <property type="project" value="UniProtKB-KW"/>
</dbReference>
<evidence type="ECO:0000256" key="1">
    <source>
        <dbReference type="ARBA" id="ARBA00004141"/>
    </source>
</evidence>
<evidence type="ECO:0000313" key="10">
    <source>
        <dbReference type="EMBL" id="KAK3249416.1"/>
    </source>
</evidence>
<dbReference type="GO" id="GO:0140359">
    <property type="term" value="F:ABC-type transporter activity"/>
    <property type="evidence" value="ECO:0007669"/>
    <property type="project" value="InterPro"/>
</dbReference>
<comment type="subcellular location">
    <subcellularLocation>
        <location evidence="1">Membrane</location>
        <topology evidence="1">Multi-pass membrane protein</topology>
    </subcellularLocation>
</comment>
<evidence type="ECO:0000256" key="2">
    <source>
        <dbReference type="ARBA" id="ARBA00022448"/>
    </source>
</evidence>
<dbReference type="PANTHER" id="PTHR48041:SF63">
    <property type="entry name" value="EARLY GENE AT 23, ISOFORM C"/>
    <property type="match status" value="1"/>
</dbReference>
<dbReference type="InterPro" id="IPR050352">
    <property type="entry name" value="ABCG_transporters"/>
</dbReference>
<dbReference type="SUPFAM" id="SSF52540">
    <property type="entry name" value="P-loop containing nucleoside triphosphate hydrolases"/>
    <property type="match status" value="1"/>
</dbReference>
<feature type="transmembrane region" description="Helical" evidence="8">
    <location>
        <begin position="529"/>
        <end position="548"/>
    </location>
</feature>
<dbReference type="AlphaFoldDB" id="A0AAE0C6M5"/>
<feature type="transmembrane region" description="Helical" evidence="8">
    <location>
        <begin position="468"/>
        <end position="492"/>
    </location>
</feature>
<name>A0AAE0C6M5_9CHLO</name>
<proteinExistence type="predicted"/>
<accession>A0AAE0C6M5</accession>
<keyword evidence="5" id="KW-0067">ATP-binding</keyword>
<evidence type="ECO:0000256" key="7">
    <source>
        <dbReference type="ARBA" id="ARBA00023136"/>
    </source>
</evidence>
<keyword evidence="6 8" id="KW-1133">Transmembrane helix</keyword>
<gene>
    <name evidence="10" type="ORF">CYMTET_41151</name>
</gene>
<comment type="caution">
    <text evidence="10">The sequence shown here is derived from an EMBL/GenBank/DDBJ whole genome shotgun (WGS) entry which is preliminary data.</text>
</comment>
<protein>
    <recommendedName>
        <fullName evidence="9">ABC transporter domain-containing protein</fullName>
    </recommendedName>
</protein>